<comment type="similarity">
    <text evidence="1 2">Belongs to the anti-sigma-factor antagonist family.</text>
</comment>
<evidence type="ECO:0000256" key="1">
    <source>
        <dbReference type="ARBA" id="ARBA00009013"/>
    </source>
</evidence>
<evidence type="ECO:0000256" key="2">
    <source>
        <dbReference type="RuleBase" id="RU003749"/>
    </source>
</evidence>
<dbReference type="Proteomes" id="UP000215199">
    <property type="component" value="Unassembled WGS sequence"/>
</dbReference>
<proteinExistence type="inferred from homology"/>
<protein>
    <recommendedName>
        <fullName evidence="2">Anti-sigma factor antagonist</fullName>
    </recommendedName>
</protein>
<gene>
    <name evidence="4" type="ORF">CF165_39760</name>
</gene>
<dbReference type="OrthoDB" id="3633119at2"/>
<dbReference type="SUPFAM" id="SSF52091">
    <property type="entry name" value="SpoIIaa-like"/>
    <property type="match status" value="1"/>
</dbReference>
<feature type="domain" description="STAS" evidence="3">
    <location>
        <begin position="15"/>
        <end position="127"/>
    </location>
</feature>
<reference evidence="5" key="1">
    <citation type="submission" date="2017-07" db="EMBL/GenBank/DDBJ databases">
        <title>Comparative genome mining reveals phylogenetic distribution patterns of secondary metabolites in Amycolatopsis.</title>
        <authorList>
            <person name="Adamek M."/>
            <person name="Alanjary M."/>
            <person name="Sales-Ortells H."/>
            <person name="Goodfellow M."/>
            <person name="Bull A.T."/>
            <person name="Kalinowski J."/>
            <person name="Ziemert N."/>
        </authorList>
    </citation>
    <scope>NUCLEOTIDE SEQUENCE [LARGE SCALE GENOMIC DNA]</scope>
    <source>
        <strain evidence="5">H5</strain>
    </source>
</reference>
<accession>A0A229SQ55</accession>
<evidence type="ECO:0000313" key="5">
    <source>
        <dbReference type="Proteomes" id="UP000215199"/>
    </source>
</evidence>
<evidence type="ECO:0000259" key="3">
    <source>
        <dbReference type="PROSITE" id="PS50801"/>
    </source>
</evidence>
<organism evidence="4 5">
    <name type="scientific">Amycolatopsis vastitatis</name>
    <dbReference type="NCBI Taxonomy" id="1905142"/>
    <lineage>
        <taxon>Bacteria</taxon>
        <taxon>Bacillati</taxon>
        <taxon>Actinomycetota</taxon>
        <taxon>Actinomycetes</taxon>
        <taxon>Pseudonocardiales</taxon>
        <taxon>Pseudonocardiaceae</taxon>
        <taxon>Amycolatopsis</taxon>
    </lineage>
</organism>
<dbReference type="Gene3D" id="3.30.750.24">
    <property type="entry name" value="STAS domain"/>
    <property type="match status" value="1"/>
</dbReference>
<dbReference type="AlphaFoldDB" id="A0A229SQ55"/>
<keyword evidence="5" id="KW-1185">Reference proteome</keyword>
<name>A0A229SQ55_9PSEU</name>
<dbReference type="PROSITE" id="PS50801">
    <property type="entry name" value="STAS"/>
    <property type="match status" value="1"/>
</dbReference>
<sequence>MSTGKFPAQRPPATVTLTVTTTRERAVVAATGELDNAVAQRLHECLTQEILLRPHVLIVDLSRVDFCSAGIVRVLLDTHSHARAEGIPCAVVSTRRAVARPISALGLGHLVPLHPDLAAAEDWLTMAEPGFSPSPAG</sequence>
<evidence type="ECO:0000313" key="4">
    <source>
        <dbReference type="EMBL" id="OXM61185.1"/>
    </source>
</evidence>
<dbReference type="CDD" id="cd07043">
    <property type="entry name" value="STAS_anti-anti-sigma_factors"/>
    <property type="match status" value="1"/>
</dbReference>
<dbReference type="InterPro" id="IPR002645">
    <property type="entry name" value="STAS_dom"/>
</dbReference>
<dbReference type="RefSeq" id="WP_093952744.1">
    <property type="nucleotide sequence ID" value="NZ_NMUL01000049.1"/>
</dbReference>
<dbReference type="EMBL" id="NMUL01000049">
    <property type="protein sequence ID" value="OXM61185.1"/>
    <property type="molecule type" value="Genomic_DNA"/>
</dbReference>
<comment type="caution">
    <text evidence="4">The sequence shown here is derived from an EMBL/GenBank/DDBJ whole genome shotgun (WGS) entry which is preliminary data.</text>
</comment>
<dbReference type="InterPro" id="IPR003658">
    <property type="entry name" value="Anti-sigma_ant"/>
</dbReference>
<dbReference type="NCBIfam" id="TIGR00377">
    <property type="entry name" value="ant_ant_sig"/>
    <property type="match status" value="1"/>
</dbReference>
<dbReference type="PANTHER" id="PTHR33495">
    <property type="entry name" value="ANTI-SIGMA FACTOR ANTAGONIST TM_1081-RELATED-RELATED"/>
    <property type="match status" value="1"/>
</dbReference>
<dbReference type="InterPro" id="IPR036513">
    <property type="entry name" value="STAS_dom_sf"/>
</dbReference>
<dbReference type="PANTHER" id="PTHR33495:SF2">
    <property type="entry name" value="ANTI-SIGMA FACTOR ANTAGONIST TM_1081-RELATED"/>
    <property type="match status" value="1"/>
</dbReference>
<dbReference type="GO" id="GO:0043856">
    <property type="term" value="F:anti-sigma factor antagonist activity"/>
    <property type="evidence" value="ECO:0007669"/>
    <property type="project" value="InterPro"/>
</dbReference>
<dbReference type="Pfam" id="PF01740">
    <property type="entry name" value="STAS"/>
    <property type="match status" value="1"/>
</dbReference>